<proteinExistence type="predicted"/>
<evidence type="ECO:0000256" key="3">
    <source>
        <dbReference type="ARBA" id="ARBA00022840"/>
    </source>
</evidence>
<dbReference type="Pfam" id="PF00005">
    <property type="entry name" value="ABC_tran"/>
    <property type="match status" value="1"/>
</dbReference>
<evidence type="ECO:0000259" key="5">
    <source>
        <dbReference type="Pfam" id="PF12399"/>
    </source>
</evidence>
<sequence length="161" mass="18208">MDNVLIANHLHLKSGLASALLKLPSYKREERAIREKSLALIERVGLLDVMNEKASSLPYGKQRRLEIARALATNPRLLLLDEPAAGMNPKETEELTAFIKEIRDEYDLTIFMIEHHMQVVMGISDRIYVLDYGVTIAQGTPHEIQNNQKVIEAYLGVKEDA</sequence>
<keyword evidence="2" id="KW-0547">Nucleotide-binding</keyword>
<comment type="caution">
    <text evidence="6">The sequence shown here is derived from an EMBL/GenBank/DDBJ whole genome shotgun (WGS) entry which is preliminary data.</text>
</comment>
<dbReference type="AlphaFoldDB" id="A0A645IPJ9"/>
<dbReference type="EMBL" id="VSSQ01119253">
    <property type="protein sequence ID" value="MPN52802.1"/>
    <property type="molecule type" value="Genomic_DNA"/>
</dbReference>
<dbReference type="InterPro" id="IPR032823">
    <property type="entry name" value="BCA_ABC_TP_C"/>
</dbReference>
<evidence type="ECO:0000256" key="2">
    <source>
        <dbReference type="ARBA" id="ARBA00022741"/>
    </source>
</evidence>
<dbReference type="GO" id="GO:0005886">
    <property type="term" value="C:plasma membrane"/>
    <property type="evidence" value="ECO:0007669"/>
    <property type="project" value="TreeGrafter"/>
</dbReference>
<dbReference type="InterPro" id="IPR051120">
    <property type="entry name" value="ABC_AA/LPS_Transport"/>
</dbReference>
<accession>A0A645IPJ9</accession>
<keyword evidence="3 6" id="KW-0067">ATP-binding</keyword>
<dbReference type="InterPro" id="IPR027417">
    <property type="entry name" value="P-loop_NTPase"/>
</dbReference>
<dbReference type="GO" id="GO:0015188">
    <property type="term" value="F:L-isoleucine transmembrane transporter activity"/>
    <property type="evidence" value="ECO:0007669"/>
    <property type="project" value="TreeGrafter"/>
</dbReference>
<dbReference type="GO" id="GO:0015808">
    <property type="term" value="P:L-alanine transport"/>
    <property type="evidence" value="ECO:0007669"/>
    <property type="project" value="TreeGrafter"/>
</dbReference>
<dbReference type="GO" id="GO:0042941">
    <property type="term" value="P:D-alanine transmembrane transport"/>
    <property type="evidence" value="ECO:0007669"/>
    <property type="project" value="TreeGrafter"/>
</dbReference>
<evidence type="ECO:0000256" key="1">
    <source>
        <dbReference type="ARBA" id="ARBA00022448"/>
    </source>
</evidence>
<dbReference type="GO" id="GO:1903806">
    <property type="term" value="P:L-isoleucine import across plasma membrane"/>
    <property type="evidence" value="ECO:0007669"/>
    <property type="project" value="TreeGrafter"/>
</dbReference>
<gene>
    <name evidence="6" type="primary">btuD_329</name>
    <name evidence="6" type="ORF">SDC9_200465</name>
</gene>
<organism evidence="6">
    <name type="scientific">bioreactor metagenome</name>
    <dbReference type="NCBI Taxonomy" id="1076179"/>
    <lineage>
        <taxon>unclassified sequences</taxon>
        <taxon>metagenomes</taxon>
        <taxon>ecological metagenomes</taxon>
    </lineage>
</organism>
<dbReference type="Gene3D" id="3.40.50.300">
    <property type="entry name" value="P-loop containing nucleotide triphosphate hydrolases"/>
    <property type="match status" value="1"/>
</dbReference>
<dbReference type="InterPro" id="IPR003439">
    <property type="entry name" value="ABC_transporter-like_ATP-bd"/>
</dbReference>
<dbReference type="PANTHER" id="PTHR45772">
    <property type="entry name" value="CONSERVED COMPONENT OF ABC TRANSPORTER FOR NATURAL AMINO ACIDS-RELATED"/>
    <property type="match status" value="1"/>
</dbReference>
<dbReference type="GO" id="GO:0015192">
    <property type="term" value="F:L-phenylalanine transmembrane transporter activity"/>
    <property type="evidence" value="ECO:0007669"/>
    <property type="project" value="TreeGrafter"/>
</dbReference>
<dbReference type="GO" id="GO:1903805">
    <property type="term" value="P:L-valine import across plasma membrane"/>
    <property type="evidence" value="ECO:0007669"/>
    <property type="project" value="TreeGrafter"/>
</dbReference>
<name>A0A645IPJ9_9ZZZZ</name>
<dbReference type="Pfam" id="PF12399">
    <property type="entry name" value="BCA_ABC_TP_C"/>
    <property type="match status" value="1"/>
</dbReference>
<evidence type="ECO:0000313" key="6">
    <source>
        <dbReference type="EMBL" id="MPN52802.1"/>
    </source>
</evidence>
<feature type="domain" description="ABC transporter" evidence="4">
    <location>
        <begin position="29"/>
        <end position="84"/>
    </location>
</feature>
<dbReference type="PANTHER" id="PTHR45772:SF7">
    <property type="entry name" value="AMINO ACID ABC TRANSPORTER ATP-BINDING PROTEIN"/>
    <property type="match status" value="1"/>
</dbReference>
<evidence type="ECO:0000259" key="4">
    <source>
        <dbReference type="Pfam" id="PF00005"/>
    </source>
</evidence>
<keyword evidence="1" id="KW-0813">Transport</keyword>
<feature type="domain" description="Branched-chain amino acid ATP-binding cassette transporter C-terminal" evidence="5">
    <location>
        <begin position="135"/>
        <end position="158"/>
    </location>
</feature>
<reference evidence="6" key="1">
    <citation type="submission" date="2019-08" db="EMBL/GenBank/DDBJ databases">
        <authorList>
            <person name="Kucharzyk K."/>
            <person name="Murdoch R.W."/>
            <person name="Higgins S."/>
            <person name="Loffler F."/>
        </authorList>
    </citation>
    <scope>NUCLEOTIDE SEQUENCE</scope>
</reference>
<dbReference type="GO" id="GO:0016887">
    <property type="term" value="F:ATP hydrolysis activity"/>
    <property type="evidence" value="ECO:0007669"/>
    <property type="project" value="InterPro"/>
</dbReference>
<dbReference type="GO" id="GO:0005524">
    <property type="term" value="F:ATP binding"/>
    <property type="evidence" value="ECO:0007669"/>
    <property type="project" value="UniProtKB-KW"/>
</dbReference>
<protein>
    <submittedName>
        <fullName evidence="6">Vitamin B12 import ATP-binding protein BtuD</fullName>
    </submittedName>
</protein>
<dbReference type="GO" id="GO:0005304">
    <property type="term" value="F:L-valine transmembrane transporter activity"/>
    <property type="evidence" value="ECO:0007669"/>
    <property type="project" value="TreeGrafter"/>
</dbReference>
<dbReference type="SUPFAM" id="SSF52540">
    <property type="entry name" value="P-loop containing nucleoside triphosphate hydrolases"/>
    <property type="match status" value="1"/>
</dbReference>